<dbReference type="NCBIfam" id="TIGR04131">
    <property type="entry name" value="Bac_Flav_CTERM"/>
    <property type="match status" value="1"/>
</dbReference>
<dbReference type="InterPro" id="IPR013783">
    <property type="entry name" value="Ig-like_fold"/>
</dbReference>
<evidence type="ECO:0000259" key="2">
    <source>
        <dbReference type="Pfam" id="PF19081"/>
    </source>
</evidence>
<organism evidence="3 4">
    <name type="scientific">Chitinophaga tropicalis</name>
    <dbReference type="NCBI Taxonomy" id="2683588"/>
    <lineage>
        <taxon>Bacteria</taxon>
        <taxon>Pseudomonadati</taxon>
        <taxon>Bacteroidota</taxon>
        <taxon>Chitinophagia</taxon>
        <taxon>Chitinophagales</taxon>
        <taxon>Chitinophagaceae</taxon>
        <taxon>Chitinophaga</taxon>
    </lineage>
</organism>
<dbReference type="EMBL" id="WRXN01000008">
    <property type="protein sequence ID" value="MVT10222.1"/>
    <property type="molecule type" value="Genomic_DNA"/>
</dbReference>
<dbReference type="Gene3D" id="2.60.40.10">
    <property type="entry name" value="Immunoglobulins"/>
    <property type="match status" value="1"/>
</dbReference>
<dbReference type="Proteomes" id="UP000461730">
    <property type="component" value="Unassembled WGS sequence"/>
</dbReference>
<dbReference type="InterPro" id="IPR026341">
    <property type="entry name" value="T9SS_type_B"/>
</dbReference>
<feature type="signal peptide" evidence="1">
    <location>
        <begin position="1"/>
        <end position="21"/>
    </location>
</feature>
<evidence type="ECO:0000313" key="3">
    <source>
        <dbReference type="EMBL" id="MVT10222.1"/>
    </source>
</evidence>
<evidence type="ECO:0000313" key="4">
    <source>
        <dbReference type="Proteomes" id="UP000461730"/>
    </source>
</evidence>
<sequence>MKKLLSILYLFLFCSIGALQAQTVYVNIPDTVCMSTNNATADQLKFTSMNAMVEGSGVTVTQKATWSIASPGGTEADYEILYSDNTSTVKATKLTNTKSLTLQLLQPGDYTFTITLPYTKGGVNYVETRTVKMVAMDCTIRTCNGGNAVMPGFSENFGAMADGVSRRPYPVNGVVTYTYQGSGDLTDNNYTISNTTQGKSNWANVGDHTGDYRGAMLVANSAYQPSIFYQKTVTGLCKGSVYNFSAWLMNVNLENSIGSVCKAGYQYAGVTFRIVNAANQSQILGEYRTYSVSMRLDQASLNSWQKYGGSFTVPANIDSVKVYIVNNKPGGCGNDIAVDDIEFSYCSPIITAGIDGNSTSLKEVLCEGAPVKLTSSYQPTSYFVAPTYQWEMSDDNGITWMNVPYGTATSQDLVIAPGELRGTRTVAADYLFRIRIYEAGSDVSTCAAPSSPVKLTILPMPTLYLTKSQVCAGTTVQLQASGGFDRYAWKDLPGYTGTTRDILVTEDTSITVYGFMDYGDGHTCMDENTKKILKVDAPAVELSSSSVSVCRTEQVELRINAQLAGNTIRWFTGPDPVTGVRTPIAGTDDQTTISVQPMSIADSLYTVEVTDPTGSCVVTSAPYKVKVTEIPTAQVGANQVMCASFNESGSFTMDATLQPATTGRWTIQNVYGPGVSTTGTVNFDDYVMIANAANPRSRVILSPGVTAVLLWTVKSTENTNCTSSAVDTLSLLFDPTHSDAGPDTTQCGTNNIFTMIASQPNDTLTGPAAETGTWTLVSGNATVADIHAYNTTVTVNSQVDDIVLVWSITNAQGCTPTTDTVVIHKLAKPTITLKTPVLSCSQTGTFLLDTLATTGNPDTYSLAVGTGNPMPGFVTVTDQPLTWPLTISYPAGTAAGTYNFLLSYKNANAGCDSILNFTVDIETPPTAATDIIVSSPNICESGTTTLTVNGGNLGQKANGTPNAQWVWYAGGCGTGASIGTGTTITVSLNTTTTYYVRAEGTSPCDTTACVSTTVTVFEEPDPSEAGANVEHCMDPAFTVTGSTPSVGTGAWTMASGFGSGTATIADPASQTTTVTIPNGDSAKLYWTITNGVCIVRDSVVLTNHQMPADANAGPDQAQCMTPLFTLAGSVPSIGTGTWTLLTGAGYGSGTATITTPNSNTSTVNVPNGDSAFLVWTITNGTCIAKADTVKLVNSQAPTTAAAGPDQANCNTADFTMAANTPAVGTGRWSLSSGNATIADPTNPSTTVTVAAGDFADLVWTITNGSCTSTDNVLLNNFQPPTSAAGADQANCMNATFTMNATVPTIGTGVWSLSTAPGSGNAIITNPNLATTTVTVAAGDSAYLVWTITNGTCVATDIVILHNYLMPAAAVAGADQAQCLNTAGFTMTATAPTEAGAVGTWTIVSGTATITPGDEHKNNAVIQVPNGGTATLRWTITNGTCTAPTDDVQLTNYLTPADANAGPDQDQCNNTSFTLNGSTPDIAGAVGTWTVIAGTAVLNPADANTPNAPVTVAIGNTATLEWRISNATCTSKPDTVVLRSFAAPSAANAGADQDQCNNASFTLAGNTPAIGVGRWKLVLGNGVLLDTDTLLTNAPVTVAAGDTAVLEWTIINGTCTSSDRVVLRNFTQPAQASAGPDIAQCNNANFTMAGSTPSAGKGLWTVYSGTATIAPSTAAQPNATVTVAPGDTAVLYWTITNGPCTTVDSVILRNYMLPSAAAAGPDQNQCMTTSFTLAANTPAVGTGVWSVVQGAAVVTTLASPTSTVTVPNGDSATLVWTISNGSCTVTTDTVKLRNYLMPANANAGADQTNCDDVNFTMNATPVSPAYAIGTWTIISGSPTITDIHNPSTTVQVPAGTSATLQWTVTNGTCTSVPDQVTLTNQPAILGNTITADQVLCANQTPAMLQGGTVSGGNGTFTYQWQISTTSATLGFVNVATGGTNATYSPANIAQNTWYRRVVMSGGCTGNISNAVMLTLMNTPPVVISVPPAVTTDCVQGKDYTTLFGTPVFSHAPYTNEALTVTYNDVTTVVNTCTTTIMRTWTATDRCGLTTQAQQTITVVDRTAPVFSSAAPASVTVECNNVPAAVNLTAIDACNGTMTITPIEVRVDQPGACASNYQLIRKWVAVDACGNASDTLRQVVNVRDQTAPVFGATAPANITVDCDKVPAGAPLTATDNCTPGVITVNPVDTRKNISNSACADNYQIIRTWTATDLCGNKTVLTQTITVQDTIRPVFSMTVPANVTVDCDKVPTVPAITATDNCTATIAVKVSEKKEFLSTTCLSSYRLTRTWTATDNCGNKNTMQQVILVQDTTRPTFTVVPPADTTVSCDAIPDAPVNISATDNCGSVKISYTQNRETVSGACAGNYRLVRTWTAKDNCNNTITARQVITVVDTTRPVIDPAPADVTLTCGQSIPVAATLYAKDNCDGTFPKKVTMTTDPYTVDACAGYTIIRRWNITDACGNAAIERVQTITVSPCPKPQLDPNMAANCSNYTKVAVLLLNKVSKPKFTLVSVVPAGIVSAPFTQSSNVFDLKGATQASFVVTDGVTGCMSDTVTYNLQYIAKPVVNLGNDTAICSVNSITLDAGAANAGYTIRWSTGETSQTITVSAAGTYKVTVSNGICSTSDSIKVSVNNPPVVNIPDAILCDGQTVKLNAYVQGGTYSWSTGETTAAIEVNMPGTYSVDVSLKGCTTHDDIDVTVVPAPQITLTDDVAICPGATTMLTVDPDGGTVRWSTNEATYSIVVSKEGTYGVTVTRGSCVIKDSVVVSLVPAPEVDLGPDREFCIGGRVTVDATTANAASYMWNDGTTNPVKEITAAGTYIVSVMDANCSRVVMDSMKVTVGGIPSTLLPEDTTLCIGRTLTLKPPVGDNSVRWQDGSNDDTYVVTTSGIYTVTVYNECGSVSDDITVMFKECEAKPIFPNAFTPNGDGKNDTFKPHVQGVMYDYDLRIYNRWGELIYLGKDAQTGWDGKFNGKLVENGTYVWLLYYKKKTGGETIIAKGEVSVLK</sequence>
<reference evidence="3 4" key="1">
    <citation type="submission" date="2019-12" db="EMBL/GenBank/DDBJ databases">
        <title>Chitinophaga sp. strain ysch24 (GDMCC 1.1355), whole genome shotgun sequence.</title>
        <authorList>
            <person name="Zhang X."/>
        </authorList>
    </citation>
    <scope>NUCLEOTIDE SEQUENCE [LARGE SCALE GENOMIC DNA]</scope>
    <source>
        <strain evidence="4">ysch24</strain>
    </source>
</reference>
<accession>A0A7K1U787</accession>
<dbReference type="InterPro" id="IPR044023">
    <property type="entry name" value="Ig_7"/>
</dbReference>
<gene>
    <name evidence="3" type="ORF">GO493_18265</name>
</gene>
<name>A0A7K1U787_9BACT</name>
<dbReference type="Pfam" id="PF19081">
    <property type="entry name" value="Ig_7"/>
    <property type="match status" value="1"/>
</dbReference>
<feature type="domain" description="Ig-like" evidence="2">
    <location>
        <begin position="932"/>
        <end position="1016"/>
    </location>
</feature>
<proteinExistence type="predicted"/>
<keyword evidence="1" id="KW-0732">Signal</keyword>
<keyword evidence="4" id="KW-1185">Reference proteome</keyword>
<comment type="caution">
    <text evidence="3">The sequence shown here is derived from an EMBL/GenBank/DDBJ whole genome shotgun (WGS) entry which is preliminary data.</text>
</comment>
<evidence type="ECO:0000256" key="1">
    <source>
        <dbReference type="SAM" id="SignalP"/>
    </source>
</evidence>
<protein>
    <submittedName>
        <fullName evidence="3">T9SS type B sorting domain-containing protein</fullName>
    </submittedName>
</protein>
<dbReference type="RefSeq" id="WP_157307669.1">
    <property type="nucleotide sequence ID" value="NZ_WRXN01000008.1"/>
</dbReference>
<feature type="chain" id="PRO_5029733013" evidence="1">
    <location>
        <begin position="22"/>
        <end position="3003"/>
    </location>
</feature>
<dbReference type="Gene3D" id="2.60.120.260">
    <property type="entry name" value="Galactose-binding domain-like"/>
    <property type="match status" value="1"/>
</dbReference>
<dbReference type="Pfam" id="PF13585">
    <property type="entry name" value="CHU_C"/>
    <property type="match status" value="1"/>
</dbReference>